<comment type="caution">
    <text evidence="1">The sequence shown here is derived from an EMBL/GenBank/DDBJ whole genome shotgun (WGS) entry which is preliminary data.</text>
</comment>
<protein>
    <submittedName>
        <fullName evidence="1">Pentatricopeptide repeat-containing protein 2, mitochondrial</fullName>
    </submittedName>
</protein>
<dbReference type="OrthoDB" id="6073372at2759"/>
<organism evidence="1 2">
    <name type="scientific">Chionoecetes opilio</name>
    <name type="common">Atlantic snow crab</name>
    <name type="synonym">Cancer opilio</name>
    <dbReference type="NCBI Taxonomy" id="41210"/>
    <lineage>
        <taxon>Eukaryota</taxon>
        <taxon>Metazoa</taxon>
        <taxon>Ecdysozoa</taxon>
        <taxon>Arthropoda</taxon>
        <taxon>Crustacea</taxon>
        <taxon>Multicrustacea</taxon>
        <taxon>Malacostraca</taxon>
        <taxon>Eumalacostraca</taxon>
        <taxon>Eucarida</taxon>
        <taxon>Decapoda</taxon>
        <taxon>Pleocyemata</taxon>
        <taxon>Brachyura</taxon>
        <taxon>Eubrachyura</taxon>
        <taxon>Majoidea</taxon>
        <taxon>Majidae</taxon>
        <taxon>Chionoecetes</taxon>
    </lineage>
</organism>
<accession>A0A8J5CS73</accession>
<name>A0A8J5CS73_CHIOP</name>
<dbReference type="GO" id="GO:0003723">
    <property type="term" value="F:RNA binding"/>
    <property type="evidence" value="ECO:0007669"/>
    <property type="project" value="TreeGrafter"/>
</dbReference>
<dbReference type="InterPro" id="IPR034629">
    <property type="entry name" value="PTCD2"/>
</dbReference>
<dbReference type="GO" id="GO:0005739">
    <property type="term" value="C:mitochondrion"/>
    <property type="evidence" value="ECO:0007669"/>
    <property type="project" value="InterPro"/>
</dbReference>
<sequence>MGPQPGPGVRHLYTPAALNLDHYARQREETSVRFANIETSFKARMKELLAAQGKAMIFTEDFKNALHLAEDNEEDMGLVREMSRRFNRQHEGLRFGMYIFGPVVMRTYHTLKQPQEALEALHDPELCGFFDQLVSHQVAMDLLYKAERYPQKLKDLTCAHEYAVAVSNRFDVLGALEDPVELWDTFKRETLQAAKECIGELPRARRGFVSTETLENIEESHAAMLAGKQDQHRALSRRTRTLLGRDKKRHVSVMREST</sequence>
<dbReference type="GO" id="GO:0007005">
    <property type="term" value="P:mitochondrion organization"/>
    <property type="evidence" value="ECO:0007669"/>
    <property type="project" value="TreeGrafter"/>
</dbReference>
<reference evidence="1" key="1">
    <citation type="submission" date="2020-07" db="EMBL/GenBank/DDBJ databases">
        <title>The High-quality genome of the commercially important snow crab, Chionoecetes opilio.</title>
        <authorList>
            <person name="Jeong J.-H."/>
            <person name="Ryu S."/>
        </authorList>
    </citation>
    <scope>NUCLEOTIDE SEQUENCE</scope>
    <source>
        <strain evidence="1">MADBK_172401_WGS</strain>
        <tissue evidence="1">Digestive gland</tissue>
    </source>
</reference>
<evidence type="ECO:0000313" key="2">
    <source>
        <dbReference type="Proteomes" id="UP000770661"/>
    </source>
</evidence>
<dbReference type="Proteomes" id="UP000770661">
    <property type="component" value="Unassembled WGS sequence"/>
</dbReference>
<proteinExistence type="predicted"/>
<keyword evidence="2" id="KW-1185">Reference proteome</keyword>
<dbReference type="GO" id="GO:0050684">
    <property type="term" value="P:regulation of mRNA processing"/>
    <property type="evidence" value="ECO:0007669"/>
    <property type="project" value="InterPro"/>
</dbReference>
<dbReference type="PANTHER" id="PTHR14700">
    <property type="entry name" value="PENTATRICOPEPTIDE REPEAT-CONTAINING PROTEIN 2, MITOCHONDRIAL"/>
    <property type="match status" value="1"/>
</dbReference>
<dbReference type="EMBL" id="JACEEZ010015081">
    <property type="protein sequence ID" value="KAG0719085.1"/>
    <property type="molecule type" value="Genomic_DNA"/>
</dbReference>
<dbReference type="AlphaFoldDB" id="A0A8J5CS73"/>
<dbReference type="PANTHER" id="PTHR14700:SF0">
    <property type="entry name" value="PENTATRICOPEPTIDE REPEAT-CONTAINING PROTEIN 2, MITOCHONDRIAL"/>
    <property type="match status" value="1"/>
</dbReference>
<gene>
    <name evidence="1" type="primary">PTCD2</name>
    <name evidence="1" type="ORF">GWK47_007393</name>
</gene>
<evidence type="ECO:0000313" key="1">
    <source>
        <dbReference type="EMBL" id="KAG0719085.1"/>
    </source>
</evidence>